<evidence type="ECO:0000313" key="3">
    <source>
        <dbReference type="Proteomes" id="UP000624419"/>
    </source>
</evidence>
<dbReference type="Proteomes" id="UP000624419">
    <property type="component" value="Unassembled WGS sequence"/>
</dbReference>
<reference evidence="2 3" key="1">
    <citation type="submission" date="2020-04" db="EMBL/GenBank/DDBJ databases">
        <title>Salinimonas sp. HHU 13199.</title>
        <authorList>
            <person name="Cui X."/>
            <person name="Zhang D."/>
        </authorList>
    </citation>
    <scope>NUCLEOTIDE SEQUENCE [LARGE SCALE GENOMIC DNA]</scope>
    <source>
        <strain evidence="2 3">HHU 13199</strain>
    </source>
</reference>
<dbReference type="RefSeq" id="WP_191026039.1">
    <property type="nucleotide sequence ID" value="NZ_JABBXD010000008.1"/>
</dbReference>
<evidence type="ECO:0008006" key="4">
    <source>
        <dbReference type="Google" id="ProtNLM"/>
    </source>
</evidence>
<feature type="region of interest" description="Disordered" evidence="1">
    <location>
        <begin position="1"/>
        <end position="34"/>
    </location>
</feature>
<comment type="caution">
    <text evidence="2">The sequence shown here is derived from an EMBL/GenBank/DDBJ whole genome shotgun (WGS) entry which is preliminary data.</text>
</comment>
<organism evidence="2 3">
    <name type="scientific">Salinimonas profundi</name>
    <dbReference type="NCBI Taxonomy" id="2729140"/>
    <lineage>
        <taxon>Bacteria</taxon>
        <taxon>Pseudomonadati</taxon>
        <taxon>Pseudomonadota</taxon>
        <taxon>Gammaproteobacteria</taxon>
        <taxon>Alteromonadales</taxon>
        <taxon>Alteromonadaceae</taxon>
        <taxon>Alteromonas/Salinimonas group</taxon>
        <taxon>Salinimonas</taxon>
    </lineage>
</organism>
<keyword evidence="3" id="KW-1185">Reference proteome</keyword>
<dbReference type="EMBL" id="JABBXD010000008">
    <property type="protein sequence ID" value="MBD3586841.1"/>
    <property type="molecule type" value="Genomic_DNA"/>
</dbReference>
<name>A0ABR8LPI5_9ALTE</name>
<protein>
    <recommendedName>
        <fullName evidence="4">HDOD domain-containing protein</fullName>
    </recommendedName>
</protein>
<gene>
    <name evidence="2" type="ORF">HHX48_13935</name>
</gene>
<proteinExistence type="predicted"/>
<sequence length="412" mass="45607">MLATWSSENSASHYLPKGPEFATTSTRSGQLSPAAPAGIEAQFELFMLQPDRVRMTRRRPGEVKFEDSEQSYARRRLLEIEQIALNSKLRNAQNSASIGDKISQSLHKSVHDQVEHRLSRPATLFSEYVGCTTTMARLFSLLHSDAGSITQITPLIASIPWMEHALISVVNTSAFRRRYAQGKSGTVKQLRTALSYLGMNNLAVLIPKLLSEHIAPASRDPFPKLYEQHQTFTNVTCVAAVHLARYTGQSANSAALLTTMYFIARSILSHMFFAEFDTAHKTMLNDARLRATKKQYAILSSIAPSAHHLQALIKQKADMLCASLLGVINIPSQAINETTLAMAGNAETCSPLTKIIVQARQYAKVRMLFRARLLNKETGKFALRSQHYPAGSLEMLKSADIFENPAAVMLTA</sequence>
<dbReference type="SUPFAM" id="SSF109604">
    <property type="entry name" value="HD-domain/PDEase-like"/>
    <property type="match status" value="1"/>
</dbReference>
<dbReference type="Gene3D" id="1.10.3210.10">
    <property type="entry name" value="Hypothetical protein af1432"/>
    <property type="match status" value="1"/>
</dbReference>
<feature type="compositionally biased region" description="Polar residues" evidence="1">
    <location>
        <begin position="1"/>
        <end position="12"/>
    </location>
</feature>
<evidence type="ECO:0000256" key="1">
    <source>
        <dbReference type="SAM" id="MobiDB-lite"/>
    </source>
</evidence>
<accession>A0ABR8LPI5</accession>
<evidence type="ECO:0000313" key="2">
    <source>
        <dbReference type="EMBL" id="MBD3586841.1"/>
    </source>
</evidence>
<feature type="compositionally biased region" description="Polar residues" evidence="1">
    <location>
        <begin position="22"/>
        <end position="31"/>
    </location>
</feature>